<dbReference type="RefSeq" id="XP_004037212.1">
    <property type="nucleotide sequence ID" value="XM_004037164.1"/>
</dbReference>
<dbReference type="InterPro" id="IPR013057">
    <property type="entry name" value="AA_transpt_TM"/>
</dbReference>
<dbReference type="Pfam" id="PF01490">
    <property type="entry name" value="Aa_trans"/>
    <property type="match status" value="1"/>
</dbReference>
<dbReference type="STRING" id="857967.G0QNH8"/>
<dbReference type="PANTHER" id="PTHR22950:SF666">
    <property type="entry name" value="VACUOLAR AMINO ACID TRANSPORTER 4"/>
    <property type="match status" value="1"/>
</dbReference>
<dbReference type="GO" id="GO:0016020">
    <property type="term" value="C:membrane"/>
    <property type="evidence" value="ECO:0007669"/>
    <property type="project" value="UniProtKB-SubCell"/>
</dbReference>
<dbReference type="EMBL" id="GL983489">
    <property type="protein sequence ID" value="EGR33226.1"/>
    <property type="molecule type" value="Genomic_DNA"/>
</dbReference>
<dbReference type="OrthoDB" id="339469at2759"/>
<sequence>MIILVLMSIFGYNIKHIKEIENQQYKNQLNNQFKFSGVALIIGVSIYSFEAVGLIFSIRNSLPDVDVHFFQILYALALIMSYPLQLLPAFEILERVGFIRVYINKEQDKAGQWKQRRVFFRITTSIIICLIAYSIPRFAIFLNMLGSVAGATLQFIIPVIMFLNQFKSDITNKKKIEVYSYLFIGVIGGLFAFIFSVIELLNPE</sequence>
<comment type="subcellular location">
    <subcellularLocation>
        <location evidence="1">Membrane</location>
        <topology evidence="1">Multi-pass membrane protein</topology>
    </subcellularLocation>
</comment>
<evidence type="ECO:0000256" key="4">
    <source>
        <dbReference type="ARBA" id="ARBA00023136"/>
    </source>
</evidence>
<feature type="transmembrane region" description="Helical" evidence="5">
    <location>
        <begin position="178"/>
        <end position="198"/>
    </location>
</feature>
<feature type="domain" description="Amino acid transporter transmembrane" evidence="6">
    <location>
        <begin position="70"/>
        <end position="198"/>
    </location>
</feature>
<feature type="transmembrane region" description="Helical" evidence="5">
    <location>
        <begin position="68"/>
        <end position="90"/>
    </location>
</feature>
<dbReference type="InParanoid" id="G0QNH8"/>
<evidence type="ECO:0000259" key="6">
    <source>
        <dbReference type="Pfam" id="PF01490"/>
    </source>
</evidence>
<organism evidence="7 8">
    <name type="scientific">Ichthyophthirius multifiliis</name>
    <name type="common">White spot disease agent</name>
    <name type="synonym">Ich</name>
    <dbReference type="NCBI Taxonomy" id="5932"/>
    <lineage>
        <taxon>Eukaryota</taxon>
        <taxon>Sar</taxon>
        <taxon>Alveolata</taxon>
        <taxon>Ciliophora</taxon>
        <taxon>Intramacronucleata</taxon>
        <taxon>Oligohymenophorea</taxon>
        <taxon>Hymenostomatida</taxon>
        <taxon>Ophryoglenina</taxon>
        <taxon>Ichthyophthirius</taxon>
    </lineage>
</organism>
<proteinExistence type="predicted"/>
<dbReference type="GeneID" id="14909401"/>
<evidence type="ECO:0000256" key="3">
    <source>
        <dbReference type="ARBA" id="ARBA00022989"/>
    </source>
</evidence>
<protein>
    <submittedName>
        <fullName evidence="7">Transmembrane amino acid transporter protein, putative</fullName>
    </submittedName>
</protein>
<evidence type="ECO:0000256" key="1">
    <source>
        <dbReference type="ARBA" id="ARBA00004141"/>
    </source>
</evidence>
<keyword evidence="2 5" id="KW-0812">Transmembrane</keyword>
<dbReference type="eggNOG" id="KOG1304">
    <property type="taxonomic scope" value="Eukaryota"/>
</dbReference>
<evidence type="ECO:0000313" key="7">
    <source>
        <dbReference type="EMBL" id="EGR33226.1"/>
    </source>
</evidence>
<feature type="transmembrane region" description="Helical" evidence="5">
    <location>
        <begin position="35"/>
        <end position="56"/>
    </location>
</feature>
<keyword evidence="8" id="KW-1185">Reference proteome</keyword>
<dbReference type="AlphaFoldDB" id="G0QNH8"/>
<evidence type="ECO:0000256" key="2">
    <source>
        <dbReference type="ARBA" id="ARBA00022692"/>
    </source>
</evidence>
<feature type="transmembrane region" description="Helical" evidence="5">
    <location>
        <begin position="141"/>
        <end position="166"/>
    </location>
</feature>
<keyword evidence="3 5" id="KW-1133">Transmembrane helix</keyword>
<dbReference type="Proteomes" id="UP000008983">
    <property type="component" value="Unassembled WGS sequence"/>
</dbReference>
<keyword evidence="4 5" id="KW-0472">Membrane</keyword>
<name>G0QNH8_ICHMU</name>
<dbReference type="OMA" id="DITGIPN"/>
<evidence type="ECO:0000313" key="8">
    <source>
        <dbReference type="Proteomes" id="UP000008983"/>
    </source>
</evidence>
<evidence type="ECO:0000256" key="5">
    <source>
        <dbReference type="SAM" id="Phobius"/>
    </source>
</evidence>
<dbReference type="PANTHER" id="PTHR22950">
    <property type="entry name" value="AMINO ACID TRANSPORTER"/>
    <property type="match status" value="1"/>
</dbReference>
<dbReference type="GO" id="GO:0015179">
    <property type="term" value="F:L-amino acid transmembrane transporter activity"/>
    <property type="evidence" value="ECO:0007669"/>
    <property type="project" value="TreeGrafter"/>
</dbReference>
<reference evidence="7 8" key="1">
    <citation type="submission" date="2011-07" db="EMBL/GenBank/DDBJ databases">
        <authorList>
            <person name="Coyne R."/>
            <person name="Brami D."/>
            <person name="Johnson J."/>
            <person name="Hostetler J."/>
            <person name="Hannick L."/>
            <person name="Clark T."/>
            <person name="Cassidy-Hanley D."/>
            <person name="Inman J."/>
        </authorList>
    </citation>
    <scope>NUCLEOTIDE SEQUENCE [LARGE SCALE GENOMIC DNA]</scope>
    <source>
        <strain evidence="7 8">G5</strain>
    </source>
</reference>
<gene>
    <name evidence="7" type="ORF">IMG5_058690</name>
</gene>
<feature type="transmembrane region" description="Helical" evidence="5">
    <location>
        <begin position="118"/>
        <end position="135"/>
    </location>
</feature>
<accession>G0QNH8</accession>